<gene>
    <name evidence="1" type="ORF">LX83_006347</name>
</gene>
<evidence type="ECO:0000313" key="1">
    <source>
        <dbReference type="EMBL" id="MCP2169462.1"/>
    </source>
</evidence>
<dbReference type="AlphaFoldDB" id="A0AAE3KJT9"/>
<protein>
    <submittedName>
        <fullName evidence="1">Uncharacterized protein</fullName>
    </submittedName>
</protein>
<name>A0AAE3KJT9_9PSEU</name>
<dbReference type="Proteomes" id="UP001206128">
    <property type="component" value="Unassembled WGS sequence"/>
</dbReference>
<dbReference type="EMBL" id="JAMTCK010000018">
    <property type="protein sequence ID" value="MCP2169462.1"/>
    <property type="molecule type" value="Genomic_DNA"/>
</dbReference>
<dbReference type="RefSeq" id="WP_253778247.1">
    <property type="nucleotide sequence ID" value="NZ_JAMTCK010000018.1"/>
</dbReference>
<reference evidence="1" key="1">
    <citation type="submission" date="2022-06" db="EMBL/GenBank/DDBJ databases">
        <title>Genomic Encyclopedia of Archaeal and Bacterial Type Strains, Phase II (KMG-II): from individual species to whole genera.</title>
        <authorList>
            <person name="Goeker M."/>
        </authorList>
    </citation>
    <scope>NUCLEOTIDE SEQUENCE</scope>
    <source>
        <strain evidence="1">DSM 43935</strain>
    </source>
</reference>
<comment type="caution">
    <text evidence="1">The sequence shown here is derived from an EMBL/GenBank/DDBJ whole genome shotgun (WGS) entry which is preliminary data.</text>
</comment>
<sequence length="547" mass="60910">MPWLRMLLEFAERADVEALLERAPSLLDPIRVDIRRDGRRLLVGDRKGLSTLCWGLGRTVVADDLLHRVGTARAVLELAHQRRAASGRERAEWQVFRARLGELLAEKVGADMAVWRVLRQRMPRFRGSVAELVDEAVRRAGKGEGGGPEWPEAAGLPAVTARTGLKGSRAALLTLLDAAPAEVQRALLSHVDDQSAHDLLAEGHYRPEWLDWALTGQRRDRVLLARNWELPAPAIAALAELDDPSVNAGLLYQRGLSRDQRNKLLVGVPFGGAATGRLPLDDELRAALLTPVNWRWLLPVVGCGDPELVELFFRSVRLNPRNLQLRLVLGVWERNGRDALVERLDQWVPDWFQDKVRELVTGLLAEPDADAALAKFRAVVDEAESARRFVRRYRVSSRDIERTLAEGFDLDWDVLLTAHRRTPFTGADLIELAGLDGCPDQIRAQAEDERLRAALEGALHYSFPFTIRERLRALAAEGAAELVRLGHPARYVLQAALDHPGARAELDELVRKHLTGNPEAWLLLTRMGPDFAGTVPELLETASVAMS</sequence>
<accession>A0AAE3KJT9</accession>
<proteinExistence type="predicted"/>
<evidence type="ECO:0000313" key="2">
    <source>
        <dbReference type="Proteomes" id="UP001206128"/>
    </source>
</evidence>
<organism evidence="1 2">
    <name type="scientific">Goodfellowiella coeruleoviolacea</name>
    <dbReference type="NCBI Taxonomy" id="334858"/>
    <lineage>
        <taxon>Bacteria</taxon>
        <taxon>Bacillati</taxon>
        <taxon>Actinomycetota</taxon>
        <taxon>Actinomycetes</taxon>
        <taxon>Pseudonocardiales</taxon>
        <taxon>Pseudonocardiaceae</taxon>
        <taxon>Goodfellowiella</taxon>
    </lineage>
</organism>
<keyword evidence="2" id="KW-1185">Reference proteome</keyword>